<dbReference type="Gene3D" id="3.30.450.20">
    <property type="entry name" value="PAS domain"/>
    <property type="match status" value="1"/>
</dbReference>
<evidence type="ECO:0000313" key="2">
    <source>
        <dbReference type="EMBL" id="MFC3675658.1"/>
    </source>
</evidence>
<dbReference type="InterPro" id="IPR035965">
    <property type="entry name" value="PAS-like_dom_sf"/>
</dbReference>
<accession>A0ABV7VHG0</accession>
<comment type="caution">
    <text evidence="2">The sequence shown here is derived from an EMBL/GenBank/DDBJ whole genome shotgun (WGS) entry which is preliminary data.</text>
</comment>
<dbReference type="InterPro" id="IPR013655">
    <property type="entry name" value="PAS_fold_3"/>
</dbReference>
<proteinExistence type="predicted"/>
<protein>
    <submittedName>
        <fullName evidence="2">PAS domain-containing protein</fullName>
    </submittedName>
</protein>
<evidence type="ECO:0000259" key="1">
    <source>
        <dbReference type="Pfam" id="PF08447"/>
    </source>
</evidence>
<dbReference type="RefSeq" id="WP_379724638.1">
    <property type="nucleotide sequence ID" value="NZ_JBHRYJ010000001.1"/>
</dbReference>
<dbReference type="EMBL" id="JBHRYJ010000001">
    <property type="protein sequence ID" value="MFC3675658.1"/>
    <property type="molecule type" value="Genomic_DNA"/>
</dbReference>
<reference evidence="3" key="1">
    <citation type="journal article" date="2019" name="Int. J. Syst. Evol. Microbiol.">
        <title>The Global Catalogue of Microorganisms (GCM) 10K type strain sequencing project: providing services to taxonomists for standard genome sequencing and annotation.</title>
        <authorList>
            <consortium name="The Broad Institute Genomics Platform"/>
            <consortium name="The Broad Institute Genome Sequencing Center for Infectious Disease"/>
            <person name="Wu L."/>
            <person name="Ma J."/>
        </authorList>
    </citation>
    <scope>NUCLEOTIDE SEQUENCE [LARGE SCALE GENOMIC DNA]</scope>
    <source>
        <strain evidence="3">KCTC 42182</strain>
    </source>
</reference>
<evidence type="ECO:0000313" key="3">
    <source>
        <dbReference type="Proteomes" id="UP001595711"/>
    </source>
</evidence>
<dbReference type="CDD" id="cd00130">
    <property type="entry name" value="PAS"/>
    <property type="match status" value="1"/>
</dbReference>
<dbReference type="InterPro" id="IPR000014">
    <property type="entry name" value="PAS"/>
</dbReference>
<feature type="domain" description="PAS fold-3" evidence="1">
    <location>
        <begin position="36"/>
        <end position="117"/>
    </location>
</feature>
<dbReference type="Proteomes" id="UP001595711">
    <property type="component" value="Unassembled WGS sequence"/>
</dbReference>
<sequence>MPSPSAAPHPQPTRTERSFGADEIIVSKTDARGRITYANDVFCRVALYSERDLIGQPHSIVRHPDMPRCVFQLLWQTIAAGNEIFAYVKNMAKNGDFYWVFAHVTPSYDAQGRLDSYHSNRRLPSPAALAKVEPLYRALLAEEQKHADRKQGQAAGFALLEKLLADAGVSYEEFVFSLDDSPAAAGVAA</sequence>
<organism evidence="2 3">
    <name type="scientific">Ferrovibrio xuzhouensis</name>
    <dbReference type="NCBI Taxonomy" id="1576914"/>
    <lineage>
        <taxon>Bacteria</taxon>
        <taxon>Pseudomonadati</taxon>
        <taxon>Pseudomonadota</taxon>
        <taxon>Alphaproteobacteria</taxon>
        <taxon>Rhodospirillales</taxon>
        <taxon>Rhodospirillaceae</taxon>
        <taxon>Ferrovibrio</taxon>
    </lineage>
</organism>
<dbReference type="Pfam" id="PF08447">
    <property type="entry name" value="PAS_3"/>
    <property type="match status" value="1"/>
</dbReference>
<dbReference type="NCBIfam" id="TIGR00229">
    <property type="entry name" value="sensory_box"/>
    <property type="match status" value="1"/>
</dbReference>
<gene>
    <name evidence="2" type="ORF">ACFOOQ_08900</name>
</gene>
<keyword evidence="3" id="KW-1185">Reference proteome</keyword>
<name>A0ABV7VHG0_9PROT</name>
<dbReference type="SUPFAM" id="SSF55785">
    <property type="entry name" value="PYP-like sensor domain (PAS domain)"/>
    <property type="match status" value="1"/>
</dbReference>